<dbReference type="InterPro" id="IPR050833">
    <property type="entry name" value="Poly_Biosynth_Transport"/>
</dbReference>
<name>A0A1V4ASL5_9BACT</name>
<evidence type="ECO:0000313" key="7">
    <source>
        <dbReference type="EMBL" id="OOP56076.1"/>
    </source>
</evidence>
<proteinExistence type="predicted"/>
<evidence type="ECO:0000313" key="8">
    <source>
        <dbReference type="Proteomes" id="UP000189681"/>
    </source>
</evidence>
<feature type="transmembrane region" description="Helical" evidence="6">
    <location>
        <begin position="32"/>
        <end position="55"/>
    </location>
</feature>
<keyword evidence="4 6" id="KW-1133">Transmembrane helix</keyword>
<keyword evidence="2" id="KW-1003">Cell membrane</keyword>
<gene>
    <name evidence="7" type="ORF">AYP45_11135</name>
</gene>
<protein>
    <recommendedName>
        <fullName evidence="9">Polysaccharide biosynthesis protein C-terminal domain-containing protein</fullName>
    </recommendedName>
</protein>
<reference evidence="7 8" key="1">
    <citation type="journal article" date="2017" name="Water Res.">
        <title>Discovery and metagenomic analysis of an anammox bacterial enrichment related to Candidatus "Brocadia caroliniensis" in a full-scale glycerol-fed nitritation-denitritation separate centrate treatment process.</title>
        <authorList>
            <person name="Park H."/>
            <person name="Brotto A.C."/>
            <person name="van Loosdrecht M.C."/>
            <person name="Chandran K."/>
        </authorList>
    </citation>
    <scope>NUCLEOTIDE SEQUENCE [LARGE SCALE GENOMIC DNA]</scope>
    <source>
        <strain evidence="7">26THWARD</strain>
    </source>
</reference>
<dbReference type="GO" id="GO:0005886">
    <property type="term" value="C:plasma membrane"/>
    <property type="evidence" value="ECO:0007669"/>
    <property type="project" value="UniProtKB-SubCell"/>
</dbReference>
<dbReference type="EMBL" id="AYTS01000102">
    <property type="protein sequence ID" value="OOP56076.1"/>
    <property type="molecule type" value="Genomic_DNA"/>
</dbReference>
<comment type="caution">
    <text evidence="7">The sequence shown here is derived from an EMBL/GenBank/DDBJ whole genome shotgun (WGS) entry which is preliminary data.</text>
</comment>
<feature type="transmembrane region" description="Helical" evidence="6">
    <location>
        <begin position="102"/>
        <end position="124"/>
    </location>
</feature>
<dbReference type="STRING" id="1004156.AYP45_11135"/>
<feature type="transmembrane region" description="Helical" evidence="6">
    <location>
        <begin position="61"/>
        <end position="81"/>
    </location>
</feature>
<evidence type="ECO:0000256" key="5">
    <source>
        <dbReference type="ARBA" id="ARBA00023136"/>
    </source>
</evidence>
<accession>A0A1V4ASL5</accession>
<keyword evidence="5 6" id="KW-0472">Membrane</keyword>
<evidence type="ECO:0000256" key="4">
    <source>
        <dbReference type="ARBA" id="ARBA00022989"/>
    </source>
</evidence>
<evidence type="ECO:0000256" key="3">
    <source>
        <dbReference type="ARBA" id="ARBA00022692"/>
    </source>
</evidence>
<evidence type="ECO:0000256" key="6">
    <source>
        <dbReference type="SAM" id="Phobius"/>
    </source>
</evidence>
<evidence type="ECO:0000256" key="1">
    <source>
        <dbReference type="ARBA" id="ARBA00004651"/>
    </source>
</evidence>
<organism evidence="7 8">
    <name type="scientific">Candidatus Brocadia carolinensis</name>
    <dbReference type="NCBI Taxonomy" id="1004156"/>
    <lineage>
        <taxon>Bacteria</taxon>
        <taxon>Pseudomonadati</taxon>
        <taxon>Planctomycetota</taxon>
        <taxon>Candidatus Brocadiia</taxon>
        <taxon>Candidatus Brocadiales</taxon>
        <taxon>Candidatus Brocadiaceae</taxon>
        <taxon>Candidatus Brocadia</taxon>
    </lineage>
</organism>
<dbReference type="Proteomes" id="UP000189681">
    <property type="component" value="Unassembled WGS sequence"/>
</dbReference>
<dbReference type="AlphaFoldDB" id="A0A1V4ASL5"/>
<comment type="subcellular location">
    <subcellularLocation>
        <location evidence="1">Cell membrane</location>
        <topology evidence="1">Multi-pass membrane protein</topology>
    </subcellularLocation>
</comment>
<evidence type="ECO:0008006" key="9">
    <source>
        <dbReference type="Google" id="ProtNLM"/>
    </source>
</evidence>
<dbReference type="PANTHER" id="PTHR30250:SF11">
    <property type="entry name" value="O-ANTIGEN TRANSPORTER-RELATED"/>
    <property type="match status" value="1"/>
</dbReference>
<evidence type="ECO:0000256" key="2">
    <source>
        <dbReference type="ARBA" id="ARBA00022475"/>
    </source>
</evidence>
<sequence>MMLLKTDRPVFKKATSEWKDLKMQHKTFGVQLYWGGLWGVGVIYLLPILVGLFNIDNKDVGHYSLALSFIMPLSILPSIAGTSNFKSYIKAKTIPRQSFRKVVAACLLMQVGLLFCIDWIIKLFLPEEFWAVATPIKIGSFGAILHGFADFVNKFLLAKGESRFLKKVSIAVGVTQLVSALVLIKMYSATGGIIAKSLGSLVLFGCLYIFYRRKYVAGKSEGHKIVIHEDKELNTVSEVPVSE</sequence>
<keyword evidence="3 6" id="KW-0812">Transmembrane</keyword>
<dbReference type="PANTHER" id="PTHR30250">
    <property type="entry name" value="PST FAMILY PREDICTED COLANIC ACID TRANSPORTER"/>
    <property type="match status" value="1"/>
</dbReference>
<feature type="transmembrane region" description="Helical" evidence="6">
    <location>
        <begin position="193"/>
        <end position="211"/>
    </location>
</feature>